<accession>A0A6N3CR05</accession>
<name>A0A6N3CR05_9BACT</name>
<protein>
    <submittedName>
        <fullName evidence="1">Uncharacterized protein</fullName>
    </submittedName>
</protein>
<gene>
    <name evidence="1" type="ORF">PMLFYP103_01451</name>
</gene>
<proteinExistence type="predicted"/>
<dbReference type="AlphaFoldDB" id="A0A6N3CR05"/>
<organism evidence="1">
    <name type="scientific">Parabacteroides merdae</name>
    <dbReference type="NCBI Taxonomy" id="46503"/>
    <lineage>
        <taxon>Bacteria</taxon>
        <taxon>Pseudomonadati</taxon>
        <taxon>Bacteroidota</taxon>
        <taxon>Bacteroidia</taxon>
        <taxon>Bacteroidales</taxon>
        <taxon>Tannerellaceae</taxon>
        <taxon>Parabacteroides</taxon>
    </lineage>
</organism>
<reference evidence="1" key="1">
    <citation type="submission" date="2019-11" db="EMBL/GenBank/DDBJ databases">
        <authorList>
            <person name="Feng L."/>
        </authorList>
    </citation>
    <scope>NUCLEOTIDE SEQUENCE</scope>
    <source>
        <strain evidence="1">PmerdaeLFYP103</strain>
    </source>
</reference>
<evidence type="ECO:0000313" key="1">
    <source>
        <dbReference type="EMBL" id="VYU19436.1"/>
    </source>
</evidence>
<sequence length="44" mass="5063">MKTLLQGGIGFNNAVYIKSIIPLTNECRLFYHLVHSWKGKNDKN</sequence>
<dbReference type="EMBL" id="CACRUV010000019">
    <property type="protein sequence ID" value="VYU19436.1"/>
    <property type="molecule type" value="Genomic_DNA"/>
</dbReference>